<dbReference type="SUPFAM" id="SSF103473">
    <property type="entry name" value="MFS general substrate transporter"/>
    <property type="match status" value="1"/>
</dbReference>
<evidence type="ECO:0000256" key="4">
    <source>
        <dbReference type="ARBA" id="ARBA00022989"/>
    </source>
</evidence>
<keyword evidence="9" id="KW-1185">Reference proteome</keyword>
<feature type="compositionally biased region" description="Basic and acidic residues" evidence="6">
    <location>
        <begin position="237"/>
        <end position="253"/>
    </location>
</feature>
<dbReference type="InterPro" id="IPR036259">
    <property type="entry name" value="MFS_trans_sf"/>
</dbReference>
<proteinExistence type="predicted"/>
<dbReference type="EMBL" id="KN727732">
    <property type="protein sequence ID" value="KIH65058.1"/>
    <property type="molecule type" value="Genomic_DNA"/>
</dbReference>
<evidence type="ECO:0000256" key="5">
    <source>
        <dbReference type="ARBA" id="ARBA00023136"/>
    </source>
</evidence>
<evidence type="ECO:0000256" key="2">
    <source>
        <dbReference type="ARBA" id="ARBA00022448"/>
    </source>
</evidence>
<dbReference type="PANTHER" id="PTHR23505:SF79">
    <property type="entry name" value="PROTEIN SPINSTER"/>
    <property type="match status" value="1"/>
</dbReference>
<keyword evidence="4 7" id="KW-1133">Transmembrane helix</keyword>
<dbReference type="OrthoDB" id="6770063at2759"/>
<dbReference type="AlphaFoldDB" id="A0A0C2D637"/>
<evidence type="ECO:0000256" key="6">
    <source>
        <dbReference type="SAM" id="MobiDB-lite"/>
    </source>
</evidence>
<feature type="transmembrane region" description="Helical" evidence="7">
    <location>
        <begin position="185"/>
        <end position="207"/>
    </location>
</feature>
<dbReference type="PANTHER" id="PTHR23505">
    <property type="entry name" value="SPINSTER"/>
    <property type="match status" value="1"/>
</dbReference>
<comment type="subcellular location">
    <subcellularLocation>
        <location evidence="1">Membrane</location>
        <topology evidence="1">Multi-pass membrane protein</topology>
    </subcellularLocation>
</comment>
<accession>A0A0C2D637</accession>
<evidence type="ECO:0000256" key="3">
    <source>
        <dbReference type="ARBA" id="ARBA00022692"/>
    </source>
</evidence>
<keyword evidence="3 7" id="KW-0812">Transmembrane</keyword>
<keyword evidence="5 7" id="KW-0472">Membrane</keyword>
<evidence type="ECO:0008006" key="10">
    <source>
        <dbReference type="Google" id="ProtNLM"/>
    </source>
</evidence>
<reference evidence="8 9" key="1">
    <citation type="submission" date="2013-12" db="EMBL/GenBank/DDBJ databases">
        <title>Draft genome of the parsitic nematode Ancylostoma duodenale.</title>
        <authorList>
            <person name="Mitreva M."/>
        </authorList>
    </citation>
    <scope>NUCLEOTIDE SEQUENCE [LARGE SCALE GENOMIC DNA]</scope>
    <source>
        <strain evidence="8 9">Zhejiang</strain>
    </source>
</reference>
<feature type="region of interest" description="Disordered" evidence="6">
    <location>
        <begin position="223"/>
        <end position="253"/>
    </location>
</feature>
<dbReference type="InterPro" id="IPR044770">
    <property type="entry name" value="MFS_spinster-like"/>
</dbReference>
<evidence type="ECO:0000256" key="1">
    <source>
        <dbReference type="ARBA" id="ARBA00004141"/>
    </source>
</evidence>
<organism evidence="8 9">
    <name type="scientific">Ancylostoma duodenale</name>
    <dbReference type="NCBI Taxonomy" id="51022"/>
    <lineage>
        <taxon>Eukaryota</taxon>
        <taxon>Metazoa</taxon>
        <taxon>Ecdysozoa</taxon>
        <taxon>Nematoda</taxon>
        <taxon>Chromadorea</taxon>
        <taxon>Rhabditida</taxon>
        <taxon>Rhabditina</taxon>
        <taxon>Rhabditomorpha</taxon>
        <taxon>Strongyloidea</taxon>
        <taxon>Ancylostomatidae</taxon>
        <taxon>Ancylostomatinae</taxon>
        <taxon>Ancylostoma</taxon>
    </lineage>
</organism>
<dbReference type="GO" id="GO:0016020">
    <property type="term" value="C:membrane"/>
    <property type="evidence" value="ECO:0007669"/>
    <property type="project" value="UniProtKB-SubCell"/>
</dbReference>
<dbReference type="Proteomes" id="UP000054047">
    <property type="component" value="Unassembled WGS sequence"/>
</dbReference>
<name>A0A0C2D637_9BILA</name>
<evidence type="ECO:0000313" key="9">
    <source>
        <dbReference type="Proteomes" id="UP000054047"/>
    </source>
</evidence>
<evidence type="ECO:0000256" key="7">
    <source>
        <dbReference type="SAM" id="Phobius"/>
    </source>
</evidence>
<feature type="transmembrane region" description="Helical" evidence="7">
    <location>
        <begin position="108"/>
        <end position="133"/>
    </location>
</feature>
<keyword evidence="2" id="KW-0813">Transport</keyword>
<sequence>MLRRQFAPARMTLIDLVGDGAQRRGQGVLRATRSSTVNNCHLLNGIHYAAEHLRGPKISPDGVHTGRDWSSCYLQQRIARRLVARRVQAVGALGNHWELRMSNWVKQILMFIAITATCFNWAINVDMVMAVIIPTRRNTANSWQILLSHMFGDASSPYIVGMISDKIRGDDSSPYGNFHSLMTSFYLPNALLLVSAVLYFFAAYTFIRDSNKFKEHMGVLKRSSSVPQGDVPSPPNDDNHAPQEEQPQKAELK</sequence>
<protein>
    <recommendedName>
        <fullName evidence="10">Major facilitator superfamily (MFS) profile domain-containing protein</fullName>
    </recommendedName>
</protein>
<evidence type="ECO:0000313" key="8">
    <source>
        <dbReference type="EMBL" id="KIH65058.1"/>
    </source>
</evidence>
<gene>
    <name evidence="8" type="ORF">ANCDUO_04624</name>
</gene>